<protein>
    <submittedName>
        <fullName evidence="1">Uncharacterized protein</fullName>
    </submittedName>
</protein>
<evidence type="ECO:0000313" key="2">
    <source>
        <dbReference type="Proteomes" id="UP000199050"/>
    </source>
</evidence>
<organism evidence="1 2">
    <name type="scientific">Paenibacillus typhae</name>
    <dbReference type="NCBI Taxonomy" id="1174501"/>
    <lineage>
        <taxon>Bacteria</taxon>
        <taxon>Bacillati</taxon>
        <taxon>Bacillota</taxon>
        <taxon>Bacilli</taxon>
        <taxon>Bacillales</taxon>
        <taxon>Paenibacillaceae</taxon>
        <taxon>Paenibacillus</taxon>
    </lineage>
</organism>
<dbReference type="Proteomes" id="UP000199050">
    <property type="component" value="Unassembled WGS sequence"/>
</dbReference>
<proteinExistence type="predicted"/>
<reference evidence="2" key="1">
    <citation type="submission" date="2016-10" db="EMBL/GenBank/DDBJ databases">
        <authorList>
            <person name="Varghese N."/>
            <person name="Submissions S."/>
        </authorList>
    </citation>
    <scope>NUCLEOTIDE SEQUENCE [LARGE SCALE GENOMIC DNA]</scope>
    <source>
        <strain evidence="2">CGMCC 1.11012</strain>
    </source>
</reference>
<name>A0A1G8PTV2_9BACL</name>
<accession>A0A1G8PTV2</accession>
<gene>
    <name evidence="1" type="ORF">SAMN05216192_11053</name>
</gene>
<dbReference type="STRING" id="1174501.SAMN05216192_11053"/>
<sequence>MAAVMADIFNNIEVVLGQSLFCTAEHLIIVIDGISLDAILHTHYPSRNLEGLIPLMPDWLDVPGEKEFILSRYKCISNELEFVMPILMCPDDCDLSCTVVVAHIVRTGNRVAWKKLGIDMSSREDMLSGYDHIGTTVDWLDKIPELTFTEPEYTSQFNKIYL</sequence>
<dbReference type="RefSeq" id="WP_244157673.1">
    <property type="nucleotide sequence ID" value="NZ_CBCSKY010000008.1"/>
</dbReference>
<keyword evidence="2" id="KW-1185">Reference proteome</keyword>
<dbReference type="EMBL" id="FNDX01000010">
    <property type="protein sequence ID" value="SDI95645.1"/>
    <property type="molecule type" value="Genomic_DNA"/>
</dbReference>
<dbReference type="AlphaFoldDB" id="A0A1G8PTV2"/>
<evidence type="ECO:0000313" key="1">
    <source>
        <dbReference type="EMBL" id="SDI95645.1"/>
    </source>
</evidence>